<keyword evidence="4" id="KW-1185">Reference proteome</keyword>
<evidence type="ECO:0000256" key="1">
    <source>
        <dbReference type="SAM" id="Coils"/>
    </source>
</evidence>
<feature type="compositionally biased region" description="Polar residues" evidence="2">
    <location>
        <begin position="94"/>
        <end position="104"/>
    </location>
</feature>
<evidence type="ECO:0000313" key="4">
    <source>
        <dbReference type="Proteomes" id="UP000518752"/>
    </source>
</evidence>
<dbReference type="AlphaFoldDB" id="A0A8H5CWT6"/>
<keyword evidence="1" id="KW-0175">Coiled coil</keyword>
<feature type="compositionally biased region" description="Basic and acidic residues" evidence="2">
    <location>
        <begin position="105"/>
        <end position="127"/>
    </location>
</feature>
<feature type="region of interest" description="Disordered" evidence="2">
    <location>
        <begin position="1"/>
        <end position="127"/>
    </location>
</feature>
<feature type="compositionally biased region" description="Low complexity" evidence="2">
    <location>
        <begin position="11"/>
        <end position="23"/>
    </location>
</feature>
<evidence type="ECO:0000313" key="3">
    <source>
        <dbReference type="EMBL" id="KAF5349461.1"/>
    </source>
</evidence>
<dbReference type="Proteomes" id="UP000518752">
    <property type="component" value="Unassembled WGS sequence"/>
</dbReference>
<comment type="caution">
    <text evidence="3">The sequence shown here is derived from an EMBL/GenBank/DDBJ whole genome shotgun (WGS) entry which is preliminary data.</text>
</comment>
<feature type="compositionally biased region" description="Polar residues" evidence="2">
    <location>
        <begin position="48"/>
        <end position="57"/>
    </location>
</feature>
<accession>A0A8H5CWT6</accession>
<dbReference type="EMBL" id="JAACJN010000307">
    <property type="protein sequence ID" value="KAF5349461.1"/>
    <property type="molecule type" value="Genomic_DNA"/>
</dbReference>
<reference evidence="3 4" key="1">
    <citation type="journal article" date="2020" name="ISME J.">
        <title>Uncovering the hidden diversity of litter-decomposition mechanisms in mushroom-forming fungi.</title>
        <authorList>
            <person name="Floudas D."/>
            <person name="Bentzer J."/>
            <person name="Ahren D."/>
            <person name="Johansson T."/>
            <person name="Persson P."/>
            <person name="Tunlid A."/>
        </authorList>
    </citation>
    <scope>NUCLEOTIDE SEQUENCE [LARGE SCALE GENOMIC DNA]</scope>
    <source>
        <strain evidence="3 4">CBS 406.79</strain>
    </source>
</reference>
<organism evidence="3 4">
    <name type="scientific">Collybiopsis confluens</name>
    <dbReference type="NCBI Taxonomy" id="2823264"/>
    <lineage>
        <taxon>Eukaryota</taxon>
        <taxon>Fungi</taxon>
        <taxon>Dikarya</taxon>
        <taxon>Basidiomycota</taxon>
        <taxon>Agaricomycotina</taxon>
        <taxon>Agaricomycetes</taxon>
        <taxon>Agaricomycetidae</taxon>
        <taxon>Agaricales</taxon>
        <taxon>Marasmiineae</taxon>
        <taxon>Omphalotaceae</taxon>
        <taxon>Collybiopsis</taxon>
    </lineage>
</organism>
<name>A0A8H5CWT6_9AGAR</name>
<evidence type="ECO:0000256" key="2">
    <source>
        <dbReference type="SAM" id="MobiDB-lite"/>
    </source>
</evidence>
<proteinExistence type="predicted"/>
<gene>
    <name evidence="3" type="ORF">D9757_012433</name>
</gene>
<feature type="coiled-coil region" evidence="1">
    <location>
        <begin position="178"/>
        <end position="226"/>
    </location>
</feature>
<protein>
    <submittedName>
        <fullName evidence="3">Uncharacterized protein</fullName>
    </submittedName>
</protein>
<feature type="compositionally biased region" description="Basic and acidic residues" evidence="2">
    <location>
        <begin position="78"/>
        <end position="89"/>
    </location>
</feature>
<sequence length="526" mass="58248">MNKLKSFLDPSANSSSSATDSTSENMIILPDSDNDLIGHSQGKGKHPTGSNDENTYSELHRENRDGKRTRKDSPNSSEPRELRNRERPEPPAVPTSSTGLTESRTTTKYDTRIHPDKAVRPFDGNNAERKDVDMLRYRSTSPEVNNPTFGINTGFRHFDQESPLQHEHRSLTGQARVLDHQGQRILALEAQLQEARRSLQLGDAQIQELHGRLGQAEGQIHHYQAENSHHRELLEARTREVQGARAFLNATDSYSGEDIVVMVKSLNDEILQASASIADAVEESLECKTERNVSGDWVGHAESRLGKVARRLLQRKATDKGEQIEIMQAALQASLNHSSQIILELWSEHPTHDEALLNNKFPLVEQALVSGTWRSMTRAQTKRSLYYNPSVLFELSGTAKAVIAVAGYYSPEEALPTKISAMIDKKMSAISTSLSKLDEAISEHIISTDMSLIVPFSGAAFDPQMMQDVEGGSSNTQGSVLFVSDMGLVKEDAKASSGTVQSHVLLKAKVYLQGSFGREHTSRRDD</sequence>
<dbReference type="OrthoDB" id="3147752at2759"/>